<dbReference type="KEGG" id="tvl:FAZ95_25765"/>
<keyword evidence="2" id="KW-1185">Reference proteome</keyword>
<sequence>MLRELAEEIQDASLRLKIVEFCEACQRIGRHTSRGKAAVLSGLSEAWHLQAECAWVRHCDGPRLAIVSWPVTYPVI</sequence>
<organism evidence="1 2">
    <name type="scientific">Trinickia violacea</name>
    <dbReference type="NCBI Taxonomy" id="2571746"/>
    <lineage>
        <taxon>Bacteria</taxon>
        <taxon>Pseudomonadati</taxon>
        <taxon>Pseudomonadota</taxon>
        <taxon>Betaproteobacteria</taxon>
        <taxon>Burkholderiales</taxon>
        <taxon>Burkholderiaceae</taxon>
        <taxon>Trinickia</taxon>
    </lineage>
</organism>
<dbReference type="AlphaFoldDB" id="A0A4P8J2F1"/>
<dbReference type="EMBL" id="CP040078">
    <property type="protein sequence ID" value="QCP52569.1"/>
    <property type="molecule type" value="Genomic_DNA"/>
</dbReference>
<evidence type="ECO:0000313" key="2">
    <source>
        <dbReference type="Proteomes" id="UP000298656"/>
    </source>
</evidence>
<accession>A0A4P8J2F1</accession>
<dbReference type="Proteomes" id="UP000298656">
    <property type="component" value="Chromosome 2"/>
</dbReference>
<reference evidence="1 2" key="1">
    <citation type="submission" date="2019-05" db="EMBL/GenBank/DDBJ databases">
        <title>Burkholderia sp. DHOD12, isolated from subtropical forest soil.</title>
        <authorList>
            <person name="Gao Z.-H."/>
            <person name="Qiu L.-H."/>
        </authorList>
    </citation>
    <scope>NUCLEOTIDE SEQUENCE [LARGE SCALE GENOMIC DNA]</scope>
    <source>
        <strain evidence="1 2">DHOD12</strain>
    </source>
</reference>
<proteinExistence type="predicted"/>
<name>A0A4P8J2F1_9BURK</name>
<protein>
    <submittedName>
        <fullName evidence="1">Uncharacterized protein</fullName>
    </submittedName>
</protein>
<evidence type="ECO:0000313" key="1">
    <source>
        <dbReference type="EMBL" id="QCP52569.1"/>
    </source>
</evidence>
<gene>
    <name evidence="1" type="ORF">FAZ95_25765</name>
</gene>
<dbReference type="RefSeq" id="WP_137335340.1">
    <property type="nucleotide sequence ID" value="NZ_CP040078.1"/>
</dbReference>